<dbReference type="InterPro" id="IPR035902">
    <property type="entry name" value="Nuc_phospho_transferase"/>
</dbReference>
<evidence type="ECO:0000256" key="2">
    <source>
        <dbReference type="ARBA" id="ARBA00022679"/>
    </source>
</evidence>
<evidence type="ECO:0000313" key="4">
    <source>
        <dbReference type="EMBL" id="SDQ85339.1"/>
    </source>
</evidence>
<dbReference type="PANTHER" id="PTHR43285">
    <property type="entry name" value="ANTHRANILATE PHOSPHORIBOSYLTRANSFERASE"/>
    <property type="match status" value="1"/>
</dbReference>
<dbReference type="NCBIfam" id="NF006005">
    <property type="entry name" value="PRK08136.1"/>
    <property type="match status" value="1"/>
</dbReference>
<dbReference type="EMBL" id="FNKX01000001">
    <property type="protein sequence ID" value="SDQ85339.1"/>
    <property type="molecule type" value="Genomic_DNA"/>
</dbReference>
<proteinExistence type="predicted"/>
<evidence type="ECO:0000256" key="1">
    <source>
        <dbReference type="ARBA" id="ARBA00022676"/>
    </source>
</evidence>
<name>A0A1H1EA50_9BURK</name>
<feature type="domain" description="Glycosyl transferase family 3 N-terminal" evidence="3">
    <location>
        <begin position="84"/>
        <end position="143"/>
    </location>
</feature>
<dbReference type="Gene3D" id="3.40.1030.10">
    <property type="entry name" value="Nucleoside phosphorylase/phosphoribosyltransferase catalytic domain"/>
    <property type="match status" value="1"/>
</dbReference>
<evidence type="ECO:0000313" key="5">
    <source>
        <dbReference type="Proteomes" id="UP000199365"/>
    </source>
</evidence>
<dbReference type="InterPro" id="IPR036320">
    <property type="entry name" value="Glycosyl_Trfase_fam3_N_dom_sf"/>
</dbReference>
<dbReference type="InterPro" id="IPR017459">
    <property type="entry name" value="Glycosyl_Trfase_fam3_N_dom"/>
</dbReference>
<dbReference type="Pfam" id="PF02885">
    <property type="entry name" value="Glycos_trans_3N"/>
    <property type="match status" value="1"/>
</dbReference>
<reference evidence="5" key="1">
    <citation type="submission" date="2016-10" db="EMBL/GenBank/DDBJ databases">
        <authorList>
            <person name="Varghese N."/>
            <person name="Submissions S."/>
        </authorList>
    </citation>
    <scope>NUCLEOTIDE SEQUENCE [LARGE SCALE GENOMIC DNA]</scope>
    <source>
        <strain evidence="5">DUS833</strain>
    </source>
</reference>
<dbReference type="GO" id="GO:0000162">
    <property type="term" value="P:L-tryptophan biosynthetic process"/>
    <property type="evidence" value="ECO:0007669"/>
    <property type="project" value="InterPro"/>
</dbReference>
<protein>
    <submittedName>
        <fullName evidence="4">Anthranilate phosphoribosyltransferase</fullName>
    </submittedName>
</protein>
<dbReference type="InterPro" id="IPR005940">
    <property type="entry name" value="Anthranilate_Pribosyl_Tfrase"/>
</dbReference>
<gene>
    <name evidence="4" type="ORF">SAMN05445850_1937</name>
</gene>
<dbReference type="STRING" id="157910.SAMN05445850_1937"/>
<evidence type="ECO:0000259" key="3">
    <source>
        <dbReference type="Pfam" id="PF02885"/>
    </source>
</evidence>
<organism evidence="4 5">
    <name type="scientific">Paraburkholderia tuberum</name>
    <dbReference type="NCBI Taxonomy" id="157910"/>
    <lineage>
        <taxon>Bacteria</taxon>
        <taxon>Pseudomonadati</taxon>
        <taxon>Pseudomonadota</taxon>
        <taxon>Betaproteobacteria</taxon>
        <taxon>Burkholderiales</taxon>
        <taxon>Burkholderiaceae</taxon>
        <taxon>Paraburkholderia</taxon>
    </lineage>
</organism>
<dbReference type="PANTHER" id="PTHR43285:SF4">
    <property type="entry name" value="TRANSFERASE"/>
    <property type="match status" value="1"/>
</dbReference>
<dbReference type="Gene3D" id="1.20.970.10">
    <property type="entry name" value="Transferase, Pyrimidine Nucleoside Phosphorylase, Chain C"/>
    <property type="match status" value="1"/>
</dbReference>
<dbReference type="Proteomes" id="UP000199365">
    <property type="component" value="Unassembled WGS sequence"/>
</dbReference>
<sequence length="391" mass="42202">MCAAEAARNIECNPRHGAGACQAARRAPLRARFVAVRPLAIDAILTPNCSPNGVANRQARHATRLLRTMTDSTDTTPPFPWARFIKEIGRGPNGARALTADDTRSLYTAMLDGRVDDLELGAVLLAYRVKGETADELAAMLAAAHTSFEPVRLPHGAFRPVSIPSYNGARKQPNLVPLLALLLAREGVPVLVHGVTEDLGRVTSAEIFTHLRIAHAQSHAQIEAGLAERRVAFASIDVLAPKLARLLALRRRMGVRNSTHTLVKLLQPFAPAGLRLVNYTHPPYRDSLTQLFVTHPDAAVGGALLARGTEGEAVADTRRQVQVDWLHDGICETRLPHERSSPDAPEVELPEARDAATTAAWIDAVLRGEAPVPGALERQVELIVDIAKTAA</sequence>
<dbReference type="GO" id="GO:0005829">
    <property type="term" value="C:cytosol"/>
    <property type="evidence" value="ECO:0007669"/>
    <property type="project" value="TreeGrafter"/>
</dbReference>
<dbReference type="AlphaFoldDB" id="A0A1H1EA50"/>
<keyword evidence="2 4" id="KW-0808">Transferase</keyword>
<keyword evidence="5" id="KW-1185">Reference proteome</keyword>
<dbReference type="GO" id="GO:0004048">
    <property type="term" value="F:anthranilate phosphoribosyltransferase activity"/>
    <property type="evidence" value="ECO:0007669"/>
    <property type="project" value="InterPro"/>
</dbReference>
<dbReference type="SUPFAM" id="SSF52418">
    <property type="entry name" value="Nucleoside phosphorylase/phosphoribosyltransferase catalytic domain"/>
    <property type="match status" value="1"/>
</dbReference>
<dbReference type="SUPFAM" id="SSF47648">
    <property type="entry name" value="Nucleoside phosphorylase/phosphoribosyltransferase N-terminal domain"/>
    <property type="match status" value="1"/>
</dbReference>
<keyword evidence="1 4" id="KW-0328">Glycosyltransferase</keyword>
<accession>A0A1H1EA50</accession>